<protein>
    <submittedName>
        <fullName evidence="2">Phage portal protein</fullName>
    </submittedName>
</protein>
<keyword evidence="3" id="KW-1185">Reference proteome</keyword>
<evidence type="ECO:0000313" key="2">
    <source>
        <dbReference type="EMBL" id="GEL29322.1"/>
    </source>
</evidence>
<dbReference type="STRING" id="1423764.FC95_GL000971"/>
<gene>
    <name evidence="2" type="ORF">LKE01_21420</name>
</gene>
<evidence type="ECO:0000256" key="1">
    <source>
        <dbReference type="SAM" id="MobiDB-lite"/>
    </source>
</evidence>
<dbReference type="NCBIfam" id="TIGR01537">
    <property type="entry name" value="portal_HK97"/>
    <property type="match status" value="1"/>
</dbReference>
<dbReference type="Pfam" id="PF04860">
    <property type="entry name" value="Phage_portal"/>
    <property type="match status" value="1"/>
</dbReference>
<comment type="caution">
    <text evidence="2">The sequence shown here is derived from an EMBL/GenBank/DDBJ whole genome shotgun (WGS) entry which is preliminary data.</text>
</comment>
<dbReference type="OrthoDB" id="9765386at2"/>
<proteinExistence type="predicted"/>
<feature type="region of interest" description="Disordered" evidence="1">
    <location>
        <begin position="375"/>
        <end position="403"/>
    </location>
</feature>
<accession>A0A511DWV7</accession>
<name>A0A511DWV7_LENKE</name>
<dbReference type="Proteomes" id="UP000321893">
    <property type="component" value="Unassembled WGS sequence"/>
</dbReference>
<evidence type="ECO:0000313" key="3">
    <source>
        <dbReference type="Proteomes" id="UP000321893"/>
    </source>
</evidence>
<organism evidence="2 3">
    <name type="scientific">Lentilactobacillus kefiri</name>
    <name type="common">Lactobacillus kefiri</name>
    <dbReference type="NCBI Taxonomy" id="33962"/>
    <lineage>
        <taxon>Bacteria</taxon>
        <taxon>Bacillati</taxon>
        <taxon>Bacillota</taxon>
        <taxon>Bacilli</taxon>
        <taxon>Lactobacillales</taxon>
        <taxon>Lactobacillaceae</taxon>
        <taxon>Lentilactobacillus</taxon>
    </lineage>
</organism>
<dbReference type="RefSeq" id="WP_056981676.1">
    <property type="nucleotide sequence ID" value="NZ_BJVK01000047.1"/>
</dbReference>
<dbReference type="AlphaFoldDB" id="A0A511DWV7"/>
<dbReference type="InterPro" id="IPR006427">
    <property type="entry name" value="Portal_HK97"/>
</dbReference>
<dbReference type="InterPro" id="IPR006944">
    <property type="entry name" value="Phage/GTA_portal"/>
</dbReference>
<sequence length="403" mass="43621">MGLLINGTDTSPQPDSSDAFLDALVSLSGDSDFYAGKSVLRNPDVYSAVSTISNTVASCPFISSTPLISKMLNNPSVSNLRSGFNFWSSVLTNLLINGNSFALIENGGHALKFVGGNQMTVTYDTSTGQVSYRYQADPSTSAQNVPVSQVLHFKILSLDSIAGISPLYALRDSLELQSIGTQTLKDVFQSGIHGMISVSKSDLSDSAKENLRQNFQKIASSGVGVSDDSIKFEQISVDEGLLKAIQTNNLASEKVASVFGLPSEFLGVENAHSSVSQSLKTMFLNSLTPYFEAIQSELNNKLPGYEIEQDRSNILPASFSDRAKTLVSLIQNGVMMPAEARQTLNIDTDKDKDNKALNRFYGSLNFSQLENLSENDYDRANASKYSNDNTDSNNTDKEQGGKQ</sequence>
<feature type="compositionally biased region" description="Basic and acidic residues" evidence="1">
    <location>
        <begin position="394"/>
        <end position="403"/>
    </location>
</feature>
<reference evidence="2" key="1">
    <citation type="submission" date="2019-07" db="EMBL/GenBank/DDBJ databases">
        <title>Whole genome shotgun sequence of Lactobacillus kefiri NBRC 15888.</title>
        <authorList>
            <person name="Hosoyama A."/>
            <person name="Uohara A."/>
            <person name="Ohji S."/>
            <person name="Ichikawa N."/>
        </authorList>
    </citation>
    <scope>NUCLEOTIDE SEQUENCE [LARGE SCALE GENOMIC DNA]</scope>
    <source>
        <strain evidence="2">NBRC 15888</strain>
    </source>
</reference>
<dbReference type="EMBL" id="BJVK01000047">
    <property type="protein sequence ID" value="GEL29322.1"/>
    <property type="molecule type" value="Genomic_DNA"/>
</dbReference>